<proteinExistence type="predicted"/>
<organism evidence="1 2">
    <name type="scientific">Streptomyces aurantiacus</name>
    <dbReference type="NCBI Taxonomy" id="47760"/>
    <lineage>
        <taxon>Bacteria</taxon>
        <taxon>Bacillati</taxon>
        <taxon>Actinomycetota</taxon>
        <taxon>Actinomycetes</taxon>
        <taxon>Kitasatosporales</taxon>
        <taxon>Streptomycetaceae</taxon>
        <taxon>Streptomyces</taxon>
        <taxon>Streptomyces aurantiacus group</taxon>
    </lineage>
</organism>
<accession>A0A7G1P3H0</accession>
<gene>
    <name evidence="1" type="ORF">GCM10017557_47970</name>
</gene>
<protein>
    <submittedName>
        <fullName evidence="1">Uncharacterized protein</fullName>
    </submittedName>
</protein>
<dbReference type="RefSeq" id="WP_055509330.1">
    <property type="nucleotide sequence ID" value="NZ_AP023440.1"/>
</dbReference>
<keyword evidence="2" id="KW-1185">Reference proteome</keyword>
<evidence type="ECO:0000313" key="1">
    <source>
        <dbReference type="EMBL" id="BCL29938.1"/>
    </source>
</evidence>
<evidence type="ECO:0000313" key="2">
    <source>
        <dbReference type="Proteomes" id="UP000516444"/>
    </source>
</evidence>
<dbReference type="KEGG" id="sgm:GCM10017557_47970"/>
<dbReference type="OrthoDB" id="4196369at2"/>
<name>A0A7G1P3H0_9ACTN</name>
<dbReference type="AlphaFoldDB" id="A0A7G1P3H0"/>
<sequence length="212" mass="22849">MPEVSDDVRTSTMPIGYRLVPPPGWDMIPLRDGAAEAVKRIVDRGVSQLSEEIPKDDVIKARLELMKRLNKAVQQARKADGLTLYLPVERIHGTLIAASIVVSEALTGPGTGTGSGQVVAHLLADGAGSEPVSVDGADGVRVDKTVAADPDREVEHSSRRIDYVLPVPESSVAQWVTVCFSTIADGNPHSEFAEVLVELFDAVMTTFRWSYS</sequence>
<dbReference type="EMBL" id="AP023440">
    <property type="protein sequence ID" value="BCL29938.1"/>
    <property type="molecule type" value="Genomic_DNA"/>
</dbReference>
<reference evidence="1 2" key="1">
    <citation type="journal article" date="2014" name="Int. J. Syst. Evol. Microbiol.">
        <title>Complete genome sequence of Corynebacterium casei LMG S-19264T (=DSM 44701T), isolated from a smear-ripened cheese.</title>
        <authorList>
            <consortium name="US DOE Joint Genome Institute (JGI-PGF)"/>
            <person name="Walter F."/>
            <person name="Albersmeier A."/>
            <person name="Kalinowski J."/>
            <person name="Ruckert C."/>
        </authorList>
    </citation>
    <scope>NUCLEOTIDE SEQUENCE [LARGE SCALE GENOMIC DNA]</scope>
    <source>
        <strain evidence="1 2">JCM 4677</strain>
    </source>
</reference>
<dbReference type="Proteomes" id="UP000516444">
    <property type="component" value="Chromosome"/>
</dbReference>